<gene>
    <name evidence="1" type="ORF">AVEN_64000_1</name>
</gene>
<comment type="caution">
    <text evidence="1">The sequence shown here is derived from an EMBL/GenBank/DDBJ whole genome shotgun (WGS) entry which is preliminary data.</text>
</comment>
<dbReference type="EMBL" id="BGPR01048036">
    <property type="protein sequence ID" value="GBO25051.1"/>
    <property type="molecule type" value="Genomic_DNA"/>
</dbReference>
<dbReference type="Gene3D" id="3.30.420.10">
    <property type="entry name" value="Ribonuclease H-like superfamily/Ribonuclease H"/>
    <property type="match status" value="1"/>
</dbReference>
<organism evidence="1 2">
    <name type="scientific">Araneus ventricosus</name>
    <name type="common">Orbweaver spider</name>
    <name type="synonym">Epeira ventricosa</name>
    <dbReference type="NCBI Taxonomy" id="182803"/>
    <lineage>
        <taxon>Eukaryota</taxon>
        <taxon>Metazoa</taxon>
        <taxon>Ecdysozoa</taxon>
        <taxon>Arthropoda</taxon>
        <taxon>Chelicerata</taxon>
        <taxon>Arachnida</taxon>
        <taxon>Araneae</taxon>
        <taxon>Araneomorphae</taxon>
        <taxon>Entelegynae</taxon>
        <taxon>Araneoidea</taxon>
        <taxon>Araneidae</taxon>
        <taxon>Araneus</taxon>
    </lineage>
</organism>
<evidence type="ECO:0000313" key="1">
    <source>
        <dbReference type="EMBL" id="GBO25051.1"/>
    </source>
</evidence>
<name>A0A4Y2VK69_ARAVE</name>
<proteinExistence type="predicted"/>
<accession>A0A4Y2VK69</accession>
<dbReference type="AlphaFoldDB" id="A0A4Y2VK69"/>
<reference evidence="1 2" key="1">
    <citation type="journal article" date="2019" name="Sci. Rep.">
        <title>Orb-weaving spider Araneus ventricosus genome elucidates the spidroin gene catalogue.</title>
        <authorList>
            <person name="Kono N."/>
            <person name="Nakamura H."/>
            <person name="Ohtoshi R."/>
            <person name="Moran D.A.P."/>
            <person name="Shinohara A."/>
            <person name="Yoshida Y."/>
            <person name="Fujiwara M."/>
            <person name="Mori M."/>
            <person name="Tomita M."/>
            <person name="Arakawa K."/>
        </authorList>
    </citation>
    <scope>NUCLEOTIDE SEQUENCE [LARGE SCALE GENOMIC DNA]</scope>
</reference>
<dbReference type="InterPro" id="IPR036397">
    <property type="entry name" value="RNaseH_sf"/>
</dbReference>
<sequence length="80" mass="9047">MDHFQGLHFLLISHQSTSSLPGYLKNRVDAAEVRSAEELKNRITTETATVTPQMLNNGWRTIENRLDILRAPLVAPVEAY</sequence>
<protein>
    <submittedName>
        <fullName evidence="1">Uncharacterized protein</fullName>
    </submittedName>
</protein>
<keyword evidence="2" id="KW-1185">Reference proteome</keyword>
<evidence type="ECO:0000313" key="2">
    <source>
        <dbReference type="Proteomes" id="UP000499080"/>
    </source>
</evidence>
<dbReference type="Proteomes" id="UP000499080">
    <property type="component" value="Unassembled WGS sequence"/>
</dbReference>
<dbReference type="GO" id="GO:0003676">
    <property type="term" value="F:nucleic acid binding"/>
    <property type="evidence" value="ECO:0007669"/>
    <property type="project" value="InterPro"/>
</dbReference>